<keyword evidence="5" id="KW-0808">Transferase</keyword>
<accession>B8DL97</accession>
<dbReference type="SUPFAM" id="SSF55821">
    <property type="entry name" value="YrdC/RibB"/>
    <property type="match status" value="1"/>
</dbReference>
<evidence type="ECO:0000256" key="8">
    <source>
        <dbReference type="ARBA" id="ARBA00022741"/>
    </source>
</evidence>
<dbReference type="InterPro" id="IPR006070">
    <property type="entry name" value="Sua5-like_dom"/>
</dbReference>
<dbReference type="GO" id="GO:0003725">
    <property type="term" value="F:double-stranded RNA binding"/>
    <property type="evidence" value="ECO:0007669"/>
    <property type="project" value="InterPro"/>
</dbReference>
<dbReference type="GO" id="GO:0008033">
    <property type="term" value="P:tRNA processing"/>
    <property type="evidence" value="ECO:0007669"/>
    <property type="project" value="UniProtKB-KW"/>
</dbReference>
<evidence type="ECO:0000256" key="7">
    <source>
        <dbReference type="ARBA" id="ARBA00022695"/>
    </source>
</evidence>
<dbReference type="HOGENOM" id="CLU_031397_3_1_7"/>
<dbReference type="GO" id="GO:0005737">
    <property type="term" value="C:cytoplasm"/>
    <property type="evidence" value="ECO:0007669"/>
    <property type="project" value="UniProtKB-SubCell"/>
</dbReference>
<dbReference type="Pfam" id="PF01300">
    <property type="entry name" value="Sua5_yciO_yrdC"/>
    <property type="match status" value="1"/>
</dbReference>
<dbReference type="GO" id="GO:0061710">
    <property type="term" value="F:L-threonylcarbamoyladenylate synthase"/>
    <property type="evidence" value="ECO:0007669"/>
    <property type="project" value="UniProtKB-EC"/>
</dbReference>
<keyword evidence="7" id="KW-0548">Nucleotidyltransferase</keyword>
<comment type="catalytic activity">
    <reaction evidence="11">
        <text>L-threonine + hydrogencarbonate + ATP = L-threonylcarbamoyladenylate + diphosphate + H2O</text>
        <dbReference type="Rhea" id="RHEA:36407"/>
        <dbReference type="ChEBI" id="CHEBI:15377"/>
        <dbReference type="ChEBI" id="CHEBI:17544"/>
        <dbReference type="ChEBI" id="CHEBI:30616"/>
        <dbReference type="ChEBI" id="CHEBI:33019"/>
        <dbReference type="ChEBI" id="CHEBI:57926"/>
        <dbReference type="ChEBI" id="CHEBI:73682"/>
        <dbReference type="EC" id="2.7.7.87"/>
    </reaction>
</comment>
<dbReference type="GO" id="GO:0005524">
    <property type="term" value="F:ATP binding"/>
    <property type="evidence" value="ECO:0007669"/>
    <property type="project" value="UniProtKB-KW"/>
</dbReference>
<dbReference type="EC" id="2.7.7.87" evidence="3"/>
<evidence type="ECO:0000256" key="3">
    <source>
        <dbReference type="ARBA" id="ARBA00012584"/>
    </source>
</evidence>
<dbReference type="NCBIfam" id="TIGR00057">
    <property type="entry name" value="L-threonylcarbamoyladenylate synthase"/>
    <property type="match status" value="1"/>
</dbReference>
<evidence type="ECO:0000256" key="1">
    <source>
        <dbReference type="ARBA" id="ARBA00004496"/>
    </source>
</evidence>
<dbReference type="Gene3D" id="3.90.870.10">
    <property type="entry name" value="DHBP synthase"/>
    <property type="match status" value="1"/>
</dbReference>
<dbReference type="eggNOG" id="COG0009">
    <property type="taxonomic scope" value="Bacteria"/>
</dbReference>
<dbReference type="STRING" id="883.DvMF_0844"/>
<keyword evidence="4" id="KW-0963">Cytoplasm</keyword>
<reference evidence="13" key="1">
    <citation type="submission" date="2008-10" db="EMBL/GenBank/DDBJ databases">
        <title>Complete sequence of Desulfovibrio vulgaris str. 'Miyazaki F'.</title>
        <authorList>
            <person name="Lucas S."/>
            <person name="Copeland A."/>
            <person name="Lapidus A."/>
            <person name="Glavina del Rio T."/>
            <person name="Dalin E."/>
            <person name="Tice H."/>
            <person name="Bruce D."/>
            <person name="Goodwin L."/>
            <person name="Pitluck S."/>
            <person name="Sims D."/>
            <person name="Brettin T."/>
            <person name="Detter J.C."/>
            <person name="Han C."/>
            <person name="Larimer F."/>
            <person name="Land M."/>
            <person name="Hauser L."/>
            <person name="Kyrpides N."/>
            <person name="Mikhailova N."/>
            <person name="Hazen T.C."/>
            <person name="Richardson P."/>
        </authorList>
    </citation>
    <scope>NUCLEOTIDE SEQUENCE</scope>
    <source>
        <strain evidence="13">Miyazaki F</strain>
    </source>
</reference>
<evidence type="ECO:0000256" key="9">
    <source>
        <dbReference type="ARBA" id="ARBA00022840"/>
    </source>
</evidence>
<evidence type="ECO:0000256" key="6">
    <source>
        <dbReference type="ARBA" id="ARBA00022694"/>
    </source>
</evidence>
<dbReference type="EMBL" id="CP001197">
    <property type="protein sequence ID" value="ACL07800.1"/>
    <property type="molecule type" value="Genomic_DNA"/>
</dbReference>
<sequence length="218" mass="22447">MPDPTTDRLMLNLDDAAALLRAGRVVVFPTETFFGVGCLATHAGAVDEVYRVKRRAHRLALPVIVGHVDQLTQVAAPMGHVAEGLARRFWPGPLSILLPAAPGVPEPLTGGTGRVAVRLTPHPAARELCLRAGGPLVASSANISGRPAVTRAMDLDPELLAEVAGVLDLPPAPPGGLPSTLVEVLDGGCIGDGAPRLRVLRAGAVSVQALSDAGYAPE</sequence>
<dbReference type="PROSITE" id="PS51163">
    <property type="entry name" value="YRDC"/>
    <property type="match status" value="1"/>
</dbReference>
<dbReference type="InterPro" id="IPR017945">
    <property type="entry name" value="DHBP_synth_RibB-like_a/b_dom"/>
</dbReference>
<feature type="domain" description="YrdC-like" evidence="12">
    <location>
        <begin position="10"/>
        <end position="205"/>
    </location>
</feature>
<dbReference type="InterPro" id="IPR050156">
    <property type="entry name" value="TC-AMP_synthase_SUA5"/>
</dbReference>
<dbReference type="AlphaFoldDB" id="B8DL97"/>
<keyword evidence="8" id="KW-0547">Nucleotide-binding</keyword>
<evidence type="ECO:0000313" key="13">
    <source>
        <dbReference type="EMBL" id="ACL07800.1"/>
    </source>
</evidence>
<name>B8DL97_NITV9</name>
<evidence type="ECO:0000256" key="5">
    <source>
        <dbReference type="ARBA" id="ARBA00022679"/>
    </source>
</evidence>
<protein>
    <recommendedName>
        <fullName evidence="10">L-threonylcarbamoyladenylate synthase</fullName>
        <ecNumber evidence="3">2.7.7.87</ecNumber>
    </recommendedName>
    <alternativeName>
        <fullName evidence="10">L-threonylcarbamoyladenylate synthase</fullName>
    </alternativeName>
</protein>
<dbReference type="PANTHER" id="PTHR17490">
    <property type="entry name" value="SUA5"/>
    <property type="match status" value="1"/>
</dbReference>
<comment type="subcellular location">
    <subcellularLocation>
        <location evidence="1">Cytoplasm</location>
    </subcellularLocation>
</comment>
<evidence type="ECO:0000256" key="4">
    <source>
        <dbReference type="ARBA" id="ARBA00022490"/>
    </source>
</evidence>
<organism evidence="13">
    <name type="scientific">Nitratidesulfovibrio vulgaris (strain DSM 19637 / Miyazaki F)</name>
    <name type="common">Desulfovibrio vulgaris</name>
    <dbReference type="NCBI Taxonomy" id="883"/>
    <lineage>
        <taxon>Bacteria</taxon>
        <taxon>Pseudomonadati</taxon>
        <taxon>Thermodesulfobacteriota</taxon>
        <taxon>Desulfovibrionia</taxon>
        <taxon>Desulfovibrionales</taxon>
        <taxon>Desulfovibrionaceae</taxon>
        <taxon>Nitratidesulfovibrio</taxon>
    </lineage>
</organism>
<gene>
    <name evidence="13" type="ordered locus">DvMF_0844</name>
</gene>
<keyword evidence="9" id="KW-0067">ATP-binding</keyword>
<dbReference type="PANTHER" id="PTHR17490:SF16">
    <property type="entry name" value="THREONYLCARBAMOYL-AMP SYNTHASE"/>
    <property type="match status" value="1"/>
</dbReference>
<keyword evidence="6" id="KW-0819">tRNA processing</keyword>
<dbReference type="GO" id="GO:0000049">
    <property type="term" value="F:tRNA binding"/>
    <property type="evidence" value="ECO:0007669"/>
    <property type="project" value="TreeGrafter"/>
</dbReference>
<dbReference type="GO" id="GO:0006450">
    <property type="term" value="P:regulation of translational fidelity"/>
    <property type="evidence" value="ECO:0007669"/>
    <property type="project" value="TreeGrafter"/>
</dbReference>
<dbReference type="KEGG" id="dvm:DvMF_0844"/>
<evidence type="ECO:0000256" key="10">
    <source>
        <dbReference type="ARBA" id="ARBA00029774"/>
    </source>
</evidence>
<proteinExistence type="inferred from homology"/>
<evidence type="ECO:0000256" key="2">
    <source>
        <dbReference type="ARBA" id="ARBA00007663"/>
    </source>
</evidence>
<comment type="similarity">
    <text evidence="2">Belongs to the SUA5 family.</text>
</comment>
<evidence type="ECO:0000256" key="11">
    <source>
        <dbReference type="ARBA" id="ARBA00048366"/>
    </source>
</evidence>
<evidence type="ECO:0000259" key="12">
    <source>
        <dbReference type="PROSITE" id="PS51163"/>
    </source>
</evidence>